<dbReference type="PRINTS" id="PR00778">
    <property type="entry name" value="HTHARSR"/>
</dbReference>
<dbReference type="PROSITE" id="PS50987">
    <property type="entry name" value="HTH_ARSR_2"/>
    <property type="match status" value="1"/>
</dbReference>
<reference evidence="5" key="2">
    <citation type="journal article" date="2021" name="Microorganisms">
        <title>Bacterial Dimethylsulfoniopropionate Biosynthesis in the East China Sea.</title>
        <authorList>
            <person name="Liu J."/>
            <person name="Zhang Y."/>
            <person name="Liu J."/>
            <person name="Zhong H."/>
            <person name="Williams B.T."/>
            <person name="Zheng Y."/>
            <person name="Curson A.R.J."/>
            <person name="Sun C."/>
            <person name="Sun H."/>
            <person name="Song D."/>
            <person name="Wagner Mackenzie B."/>
            <person name="Bermejo Martinez A."/>
            <person name="Todd J.D."/>
            <person name="Zhang X.H."/>
        </authorList>
    </citation>
    <scope>NUCLEOTIDE SEQUENCE</scope>
    <source>
        <strain evidence="5">AESS21</strain>
    </source>
</reference>
<keyword evidence="1" id="KW-0805">Transcription regulation</keyword>
<dbReference type="CDD" id="cd00090">
    <property type="entry name" value="HTH_ARSR"/>
    <property type="match status" value="1"/>
</dbReference>
<dbReference type="InterPro" id="IPR036388">
    <property type="entry name" value="WH-like_DNA-bd_sf"/>
</dbReference>
<dbReference type="RefSeq" id="WP_213215989.1">
    <property type="nucleotide sequence ID" value="NZ_QTKU01000002.1"/>
</dbReference>
<dbReference type="PANTHER" id="PTHR43132">
    <property type="entry name" value="ARSENICAL RESISTANCE OPERON REPRESSOR ARSR-RELATED"/>
    <property type="match status" value="1"/>
</dbReference>
<evidence type="ECO:0000259" key="4">
    <source>
        <dbReference type="PROSITE" id="PS50987"/>
    </source>
</evidence>
<dbReference type="InterPro" id="IPR001845">
    <property type="entry name" value="HTH_ArsR_DNA-bd_dom"/>
</dbReference>
<name>A0A944CDG9_9HYPH</name>
<dbReference type="GO" id="GO:0003700">
    <property type="term" value="F:DNA-binding transcription factor activity"/>
    <property type="evidence" value="ECO:0007669"/>
    <property type="project" value="InterPro"/>
</dbReference>
<dbReference type="EMBL" id="QTKU01000002">
    <property type="protein sequence ID" value="MBS8260450.1"/>
    <property type="molecule type" value="Genomic_DNA"/>
</dbReference>
<keyword evidence="2" id="KW-0238">DNA-binding</keyword>
<evidence type="ECO:0000256" key="1">
    <source>
        <dbReference type="ARBA" id="ARBA00023015"/>
    </source>
</evidence>
<protein>
    <submittedName>
        <fullName evidence="5">Transcriptional regulator</fullName>
    </submittedName>
</protein>
<dbReference type="SMART" id="SM00418">
    <property type="entry name" value="HTH_ARSR"/>
    <property type="match status" value="1"/>
</dbReference>
<dbReference type="InterPro" id="IPR011991">
    <property type="entry name" value="ArsR-like_HTH"/>
</dbReference>
<evidence type="ECO:0000256" key="3">
    <source>
        <dbReference type="ARBA" id="ARBA00023163"/>
    </source>
</evidence>
<dbReference type="SUPFAM" id="SSF46785">
    <property type="entry name" value="Winged helix' DNA-binding domain"/>
    <property type="match status" value="1"/>
</dbReference>
<dbReference type="Pfam" id="PF12840">
    <property type="entry name" value="HTH_20"/>
    <property type="match status" value="1"/>
</dbReference>
<dbReference type="AlphaFoldDB" id="A0A944CDG9"/>
<evidence type="ECO:0000256" key="2">
    <source>
        <dbReference type="ARBA" id="ARBA00023125"/>
    </source>
</evidence>
<dbReference type="Proteomes" id="UP000705379">
    <property type="component" value="Unassembled WGS sequence"/>
</dbReference>
<proteinExistence type="predicted"/>
<sequence length="110" mass="11520">MDIEEASQGFAALGSEARLEVLLTLVKAGQAGLTVGDIQSRTNLAASTLAHHLKFLASAGLIVQEKAGRAVINRAAFDHLEGLAGYIMKECCADEQCTPDGCASNKESET</sequence>
<dbReference type="InterPro" id="IPR051011">
    <property type="entry name" value="Metal_resp_trans_reg"/>
</dbReference>
<gene>
    <name evidence="5" type="ORF">DYI23_09500</name>
</gene>
<dbReference type="InterPro" id="IPR036390">
    <property type="entry name" value="WH_DNA-bd_sf"/>
</dbReference>
<dbReference type="PANTHER" id="PTHR43132:SF2">
    <property type="entry name" value="ARSENICAL RESISTANCE OPERON REPRESSOR ARSR-RELATED"/>
    <property type="match status" value="1"/>
</dbReference>
<comment type="caution">
    <text evidence="5">The sequence shown here is derived from an EMBL/GenBank/DDBJ whole genome shotgun (WGS) entry which is preliminary data.</text>
</comment>
<dbReference type="GO" id="GO:0003677">
    <property type="term" value="F:DNA binding"/>
    <property type="evidence" value="ECO:0007669"/>
    <property type="project" value="UniProtKB-KW"/>
</dbReference>
<reference evidence="5" key="1">
    <citation type="submission" date="2018-08" db="EMBL/GenBank/DDBJ databases">
        <authorList>
            <person name="Jin W."/>
            <person name="Wang H."/>
            <person name="Yang Y."/>
            <person name="Li M."/>
            <person name="Liu J."/>
        </authorList>
    </citation>
    <scope>NUCLEOTIDE SEQUENCE</scope>
    <source>
        <strain evidence="5">AESS21</strain>
    </source>
</reference>
<dbReference type="NCBIfam" id="NF033788">
    <property type="entry name" value="HTH_metalloreg"/>
    <property type="match status" value="1"/>
</dbReference>
<feature type="domain" description="HTH arsR-type" evidence="4">
    <location>
        <begin position="1"/>
        <end position="95"/>
    </location>
</feature>
<dbReference type="Gene3D" id="1.10.10.10">
    <property type="entry name" value="Winged helix-like DNA-binding domain superfamily/Winged helix DNA-binding domain"/>
    <property type="match status" value="1"/>
</dbReference>
<evidence type="ECO:0000313" key="6">
    <source>
        <dbReference type="Proteomes" id="UP000705379"/>
    </source>
</evidence>
<keyword evidence="3" id="KW-0804">Transcription</keyword>
<accession>A0A944CDG9</accession>
<evidence type="ECO:0000313" key="5">
    <source>
        <dbReference type="EMBL" id="MBS8260450.1"/>
    </source>
</evidence>
<organism evidence="5 6">
    <name type="scientific">Roseibium polysiphoniae</name>
    <dbReference type="NCBI Taxonomy" id="2571221"/>
    <lineage>
        <taxon>Bacteria</taxon>
        <taxon>Pseudomonadati</taxon>
        <taxon>Pseudomonadota</taxon>
        <taxon>Alphaproteobacteria</taxon>
        <taxon>Hyphomicrobiales</taxon>
        <taxon>Stappiaceae</taxon>
        <taxon>Roseibium</taxon>
    </lineage>
</organism>